<dbReference type="Pfam" id="PF13280">
    <property type="entry name" value="WYL"/>
    <property type="match status" value="1"/>
</dbReference>
<feature type="region of interest" description="Disordered" evidence="1">
    <location>
        <begin position="331"/>
        <end position="393"/>
    </location>
</feature>
<reference evidence="3 4" key="1">
    <citation type="journal article" date="2016" name="Sci. Rep.">
        <title>Metabolic traits of an uncultured archaeal lineage -MSBL1- from brine pools of the Red Sea.</title>
        <authorList>
            <person name="Mwirichia R."/>
            <person name="Alam I."/>
            <person name="Rashid M."/>
            <person name="Vinu M."/>
            <person name="Ba-Alawi W."/>
            <person name="Anthony Kamau A."/>
            <person name="Kamanda Ngugi D."/>
            <person name="Goker M."/>
            <person name="Klenk H.P."/>
            <person name="Bajic V."/>
            <person name="Stingl U."/>
        </authorList>
    </citation>
    <scope>NUCLEOTIDE SEQUENCE [LARGE SCALE GENOMIC DNA]</scope>
    <source>
        <strain evidence="3">SCGC-AAA261F17</strain>
    </source>
</reference>
<keyword evidence="4" id="KW-1185">Reference proteome</keyword>
<organism evidence="3 4">
    <name type="scientific">candidate division MSBL1 archaeon SCGC-AAA261F17</name>
    <dbReference type="NCBI Taxonomy" id="1698274"/>
    <lineage>
        <taxon>Archaea</taxon>
        <taxon>Methanobacteriati</taxon>
        <taxon>Methanobacteriota</taxon>
        <taxon>candidate division MSBL1</taxon>
    </lineage>
</organism>
<evidence type="ECO:0000313" key="4">
    <source>
        <dbReference type="Proteomes" id="UP000070035"/>
    </source>
</evidence>
<protein>
    <recommendedName>
        <fullName evidence="2">WYL domain-containing protein</fullName>
    </recommendedName>
</protein>
<dbReference type="AlphaFoldDB" id="A0A133V5Y9"/>
<comment type="caution">
    <text evidence="3">The sequence shown here is derived from an EMBL/GenBank/DDBJ whole genome shotgun (WGS) entry which is preliminary data.</text>
</comment>
<feature type="compositionally biased region" description="Basic and acidic residues" evidence="1">
    <location>
        <begin position="348"/>
        <end position="368"/>
    </location>
</feature>
<evidence type="ECO:0000259" key="2">
    <source>
        <dbReference type="Pfam" id="PF13280"/>
    </source>
</evidence>
<evidence type="ECO:0000313" key="3">
    <source>
        <dbReference type="EMBL" id="KXB01859.1"/>
    </source>
</evidence>
<feature type="compositionally biased region" description="Acidic residues" evidence="1">
    <location>
        <begin position="378"/>
        <end position="389"/>
    </location>
</feature>
<dbReference type="EMBL" id="LHXY01000025">
    <property type="protein sequence ID" value="KXB01859.1"/>
    <property type="molecule type" value="Genomic_DNA"/>
</dbReference>
<sequence>MVAPCKVISNDLSVLAERIQPFAPMEVTRRKMWELHDEYKEKVANLDDLRDGGRLSCPIHLDNDEVIVTGNGRNGAKKYECRKYHDPELTRRDDTVFRFSTFTSYEALRVYRDFFVEVLSLFATCGGTYEGVAKYLNISKHMVDLSLGTLLDHLGDRAEEIDVDDDLIVVYADFSSTRVSRSLSVIMGRIGDEVICLPCPVMNWMTAWNFVKGIKEMLGSPEAQVIFVTDGEVSWVDPIKSFLPDAVHVRQFHSENCRGLVYVHLRHEGKDYTVRCRWDAVLDHGEPSDEALRMRQRRKLEGGNKRSGSKGWTELSDDIFVWEGRVKHPRGVRRKEVESPTVPGATDEEQRNPESGKSEEDPSLRDESEGTETISNEETGDEEGEDIAPDGDGVKRIFRGKLEDALEIPTVKRAFDILKEVFGGHYITSNAAETLFNMKAPLRAHRTVKSGDAFLQLFLFLWKKVRKWDRTKIRTFFREEVVTMERIRRIAVGRRGIFTNDLNPKKVVMDAYRDGDPVVICYKDRNGRRTRRMIEPLDVDTDPYTRMEKIKAYCYLRNDERTFLADRITDAIPADTNLFVISEGNL</sequence>
<name>A0A133V5Y9_9EURY</name>
<dbReference type="Proteomes" id="UP000070035">
    <property type="component" value="Unassembled WGS sequence"/>
</dbReference>
<proteinExistence type="predicted"/>
<feature type="domain" description="WYL" evidence="2">
    <location>
        <begin position="507"/>
        <end position="571"/>
    </location>
</feature>
<accession>A0A133V5Y9</accession>
<evidence type="ECO:0000256" key="1">
    <source>
        <dbReference type="SAM" id="MobiDB-lite"/>
    </source>
</evidence>
<gene>
    <name evidence="3" type="ORF">AKJ44_02070</name>
</gene>
<dbReference type="InterPro" id="IPR026881">
    <property type="entry name" value="WYL_dom"/>
</dbReference>